<keyword evidence="5" id="KW-0690">Ribosome biogenesis</keyword>
<evidence type="ECO:0000256" key="3">
    <source>
        <dbReference type="ARBA" id="ARBA00006427"/>
    </source>
</evidence>
<comment type="similarity">
    <text evidence="3 5">Belongs to the IPI1/TEX10 family.</text>
</comment>
<feature type="compositionally biased region" description="Basic residues" evidence="6">
    <location>
        <begin position="1"/>
        <end position="11"/>
    </location>
</feature>
<keyword evidence="5" id="KW-0698">rRNA processing</keyword>
<evidence type="ECO:0000256" key="1">
    <source>
        <dbReference type="ARBA" id="ARBA00002355"/>
    </source>
</evidence>
<dbReference type="SUPFAM" id="SSF48371">
    <property type="entry name" value="ARM repeat"/>
    <property type="match status" value="1"/>
</dbReference>
<gene>
    <name evidence="8" type="ORF">BJ878DRAFT_325835</name>
</gene>
<reference evidence="8" key="1">
    <citation type="journal article" date="2021" name="IMA Fungus">
        <title>Genomic characterization of three marine fungi, including Emericellopsis atlantica sp. nov. with signatures of a generalist lifestyle and marine biomass degradation.</title>
        <authorList>
            <person name="Hagestad O.C."/>
            <person name="Hou L."/>
            <person name="Andersen J.H."/>
            <person name="Hansen E.H."/>
            <person name="Altermark B."/>
            <person name="Li C."/>
            <person name="Kuhnert E."/>
            <person name="Cox R.J."/>
            <person name="Crous P.W."/>
            <person name="Spatafora J.W."/>
            <person name="Lail K."/>
            <person name="Amirebrahimi M."/>
            <person name="Lipzen A."/>
            <person name="Pangilinan J."/>
            <person name="Andreopoulos W."/>
            <person name="Hayes R.D."/>
            <person name="Ng V."/>
            <person name="Grigoriev I.V."/>
            <person name="Jackson S.A."/>
            <person name="Sutton T.D.S."/>
            <person name="Dobson A.D.W."/>
            <person name="Rama T."/>
        </authorList>
    </citation>
    <scope>NUCLEOTIDE SEQUENCE</scope>
    <source>
        <strain evidence="8">TRa3180A</strain>
    </source>
</reference>
<evidence type="ECO:0000313" key="9">
    <source>
        <dbReference type="Proteomes" id="UP000887226"/>
    </source>
</evidence>
<name>A0A9P8CIQ4_9HELO</name>
<accession>A0A9P8CIQ4</accession>
<dbReference type="OrthoDB" id="361362at2759"/>
<comment type="function">
    <text evidence="1 5">Component of the RIX1 complex required for processing of ITS2 sequences from 35S pre-rRNA.</text>
</comment>
<dbReference type="GO" id="GO:0120330">
    <property type="term" value="C:rixosome complex"/>
    <property type="evidence" value="ECO:0007669"/>
    <property type="project" value="UniProtKB-UniRule"/>
</dbReference>
<evidence type="ECO:0000259" key="7">
    <source>
        <dbReference type="Pfam" id="PF12333"/>
    </source>
</evidence>
<feature type="region of interest" description="Disordered" evidence="6">
    <location>
        <begin position="1"/>
        <end position="27"/>
    </location>
</feature>
<dbReference type="GO" id="GO:0006364">
    <property type="term" value="P:rRNA processing"/>
    <property type="evidence" value="ECO:0007669"/>
    <property type="project" value="UniProtKB-UniRule"/>
</dbReference>
<dbReference type="EMBL" id="MU253745">
    <property type="protein sequence ID" value="KAG9248639.1"/>
    <property type="molecule type" value="Genomic_DNA"/>
</dbReference>
<organism evidence="8 9">
    <name type="scientific">Calycina marina</name>
    <dbReference type="NCBI Taxonomy" id="1763456"/>
    <lineage>
        <taxon>Eukaryota</taxon>
        <taxon>Fungi</taxon>
        <taxon>Dikarya</taxon>
        <taxon>Ascomycota</taxon>
        <taxon>Pezizomycotina</taxon>
        <taxon>Leotiomycetes</taxon>
        <taxon>Helotiales</taxon>
        <taxon>Pezizellaceae</taxon>
        <taxon>Calycina</taxon>
    </lineage>
</organism>
<comment type="caution">
    <text evidence="8">The sequence shown here is derived from an EMBL/GenBank/DDBJ whole genome shotgun (WGS) entry which is preliminary data.</text>
</comment>
<dbReference type="AlphaFoldDB" id="A0A9P8CIQ4"/>
<keyword evidence="4 5" id="KW-0539">Nucleus</keyword>
<dbReference type="PANTHER" id="PTHR16056:SF2">
    <property type="entry name" value="TESTIS-EXPRESSED PROTEIN 10"/>
    <property type="match status" value="1"/>
</dbReference>
<sequence length="341" mass="37500">MGSSMKKKRDKKKDFQKPKLRLGKAKAKADNFTDTSFKAKAIIVNQQSLSTSAPSSALQFSHFLSLASSSKSETQRRDALAYLTSQISTKPVNEPLPIPATVILPKLLSLLLDGSTSVRTNLLKLLALLPSGDISAHAETALLYIRAGMTHLAADIRRDALLALEWLLTSTSSNTNDPVVSCPGGWVKTLNCFMTMLGWAASKEPTSWTSASKASFDKTGKMFPQQLTVLAHFIRAGLEEDQTGSIHYSGFGFFQLENRHMMMPSVPNAFAHLNLFGRCRDEEGEMYVDREDRQRVFHRVFMDAVEKGIERAKKEAGEAGRAGAVLQKVLHDGMADFDGSD</sequence>
<dbReference type="Proteomes" id="UP000887226">
    <property type="component" value="Unassembled WGS sequence"/>
</dbReference>
<dbReference type="Pfam" id="PF12333">
    <property type="entry name" value="Ipi1_N"/>
    <property type="match status" value="1"/>
</dbReference>
<feature type="domain" description="Pre-rRNA-processing protein Ipi1 N-terminal" evidence="7">
    <location>
        <begin position="133"/>
        <end position="234"/>
    </location>
</feature>
<dbReference type="InterPro" id="IPR024679">
    <property type="entry name" value="Ipi1_N"/>
</dbReference>
<dbReference type="InterPro" id="IPR016024">
    <property type="entry name" value="ARM-type_fold"/>
</dbReference>
<proteinExistence type="inferred from homology"/>
<evidence type="ECO:0000256" key="2">
    <source>
        <dbReference type="ARBA" id="ARBA00004123"/>
    </source>
</evidence>
<comment type="subunit">
    <text evidence="5">Component of the RIX1 complex.</text>
</comment>
<evidence type="ECO:0000256" key="5">
    <source>
        <dbReference type="RuleBase" id="RU368021"/>
    </source>
</evidence>
<evidence type="ECO:0000256" key="6">
    <source>
        <dbReference type="SAM" id="MobiDB-lite"/>
    </source>
</evidence>
<comment type="subcellular location">
    <subcellularLocation>
        <location evidence="2 5">Nucleus</location>
    </subcellularLocation>
</comment>
<dbReference type="GO" id="GO:0005634">
    <property type="term" value="C:nucleus"/>
    <property type="evidence" value="ECO:0007669"/>
    <property type="project" value="UniProtKB-SubCell"/>
</dbReference>
<evidence type="ECO:0000313" key="8">
    <source>
        <dbReference type="EMBL" id="KAG9248639.1"/>
    </source>
</evidence>
<dbReference type="PANTHER" id="PTHR16056">
    <property type="entry name" value="REGULATOR OF MICROTUBULE DYNAMICS PROTEIN"/>
    <property type="match status" value="1"/>
</dbReference>
<protein>
    <recommendedName>
        <fullName evidence="5">Pre-rRNA-processing protein</fullName>
    </recommendedName>
</protein>
<keyword evidence="9" id="KW-1185">Reference proteome</keyword>
<evidence type="ECO:0000256" key="4">
    <source>
        <dbReference type="ARBA" id="ARBA00023242"/>
    </source>
</evidence>